<organism evidence="2">
    <name type="scientific">Timspurckia oligopyrenoides</name>
    <dbReference type="NCBI Taxonomy" id="708627"/>
    <lineage>
        <taxon>Eukaryota</taxon>
        <taxon>Rhodophyta</taxon>
        <taxon>Bangiophyceae</taxon>
        <taxon>Porphyridiales</taxon>
        <taxon>Porphyridiaceae</taxon>
        <taxon>Timspurckia</taxon>
    </lineage>
</organism>
<gene>
    <name evidence="2" type="ORF">TOLI1172_LOCUS8356</name>
</gene>
<feature type="region of interest" description="Disordered" evidence="1">
    <location>
        <begin position="641"/>
        <end position="687"/>
    </location>
</feature>
<evidence type="ECO:0000313" key="2">
    <source>
        <dbReference type="EMBL" id="CAD8823957.1"/>
    </source>
</evidence>
<feature type="compositionally biased region" description="Basic and acidic residues" evidence="1">
    <location>
        <begin position="646"/>
        <end position="660"/>
    </location>
</feature>
<reference evidence="2" key="1">
    <citation type="submission" date="2021-01" db="EMBL/GenBank/DDBJ databases">
        <authorList>
            <person name="Corre E."/>
            <person name="Pelletier E."/>
            <person name="Niang G."/>
            <person name="Scheremetjew M."/>
            <person name="Finn R."/>
            <person name="Kale V."/>
            <person name="Holt S."/>
            <person name="Cochrane G."/>
            <person name="Meng A."/>
            <person name="Brown T."/>
            <person name="Cohen L."/>
        </authorList>
    </citation>
    <scope>NUCLEOTIDE SEQUENCE</scope>
    <source>
        <strain evidence="2">CCMP3278</strain>
    </source>
</reference>
<dbReference type="EMBL" id="HBFP01011561">
    <property type="protein sequence ID" value="CAD8823957.1"/>
    <property type="molecule type" value="Transcribed_RNA"/>
</dbReference>
<proteinExistence type="predicted"/>
<name>A0A7S0ZJS2_9RHOD</name>
<protein>
    <submittedName>
        <fullName evidence="2">Uncharacterized protein</fullName>
    </submittedName>
</protein>
<feature type="compositionally biased region" description="Basic and acidic residues" evidence="1">
    <location>
        <begin position="30"/>
        <end position="41"/>
    </location>
</feature>
<evidence type="ECO:0000256" key="1">
    <source>
        <dbReference type="SAM" id="MobiDB-lite"/>
    </source>
</evidence>
<feature type="region of interest" description="Disordered" evidence="1">
    <location>
        <begin position="1"/>
        <end position="50"/>
    </location>
</feature>
<dbReference type="AlphaFoldDB" id="A0A7S0ZJS2"/>
<sequence length="831" mass="91174">MAENSGHSNSRESPKDMFEPQSPALLISTKDSDANEAHDGGDAGTANFDTAGSASANLVRGVSLRLSPPELIRESVLNYEPPPGWVKSPIPSKHASVSNVYQLGVKVESIPKSSDDPKLVKFMCLASDKCRHNQVGVKLQKGTSSAWDHLRAVHPELVDADRKRRSKRQLDAKAHENVASDHIADGNAKVKAVASTSHQVKRKAKPKSAPSEVGPQSLVKEWVRAATVRRGLGFRMMSDVDLQSLFTRLHSEEMVRILAKETELKKCVCEMYLSCYNQTKERCFALTSRSSALYSPIVSISATFARSSGCLVLHSVFIDDLWNPVSELLCIQRLEPHLNNTKEDESTVLSRLVKEAVATFLPQQDVFCLLSNVHEMLPQPLPSEKPSISRECALPHLVARCMEKVFETLACGSAHDKSSSRVLVQIGSVVWSVLGYDPTKSMLTEPHDWCAFIEALGELTGVKETVLRCSGIGQYKEVLLEMYSILSPFLGIFRASPSEDLELSLQTTTYFTLIELRTSVLSEEKPLNIVALGKESDVQQPRARSALTWPAALFSRLLRDEVDKSCLPLYPSDAGTTHTRGAISKIDMAHALNPGTRTLDWINTISQAKSGGSEATVPAGPDQYKEKIWSEITDLTARFASPPSAVEHKDPKSAETHSEMNGKVASPAKKRTRGAPTRGARSAAAPIDSGASDYSALAMETARKEVEQFRNDTVPDEYSDCATNASAWLAYWKEYGAEQFPTLARVARALLSVALCNTSSSELCWWNTSTSSSSCDLGGGNLAVIDPGYDEMLMHLRYLYHRIPSEGNDGENSTQEIRAQLPERISQLIDI</sequence>
<accession>A0A7S0ZJS2</accession>
<feature type="compositionally biased region" description="Basic and acidic residues" evidence="1">
    <location>
        <begin position="9"/>
        <end position="18"/>
    </location>
</feature>